<evidence type="ECO:0000256" key="1">
    <source>
        <dbReference type="ARBA" id="ARBA00022723"/>
    </source>
</evidence>
<dbReference type="EMBL" id="KN840711">
    <property type="protein sequence ID" value="KIP02037.1"/>
    <property type="molecule type" value="Genomic_DNA"/>
</dbReference>
<proteinExistence type="predicted"/>
<dbReference type="SUPFAM" id="SSF144232">
    <property type="entry name" value="HIT/MYND zinc finger-like"/>
    <property type="match status" value="1"/>
</dbReference>
<dbReference type="Pfam" id="PF01753">
    <property type="entry name" value="zf-MYND"/>
    <property type="match status" value="1"/>
</dbReference>
<name>A0A0C3RZS4_PHLG1</name>
<gene>
    <name evidence="6" type="ORF">PHLGIDRAFT_130954</name>
</gene>
<dbReference type="STRING" id="745531.A0A0C3RZS4"/>
<evidence type="ECO:0000313" key="7">
    <source>
        <dbReference type="Proteomes" id="UP000053257"/>
    </source>
</evidence>
<keyword evidence="3" id="KW-0862">Zinc</keyword>
<dbReference type="AlphaFoldDB" id="A0A0C3RZS4"/>
<keyword evidence="1" id="KW-0479">Metal-binding</keyword>
<evidence type="ECO:0000256" key="2">
    <source>
        <dbReference type="ARBA" id="ARBA00022771"/>
    </source>
</evidence>
<dbReference type="Proteomes" id="UP000053257">
    <property type="component" value="Unassembled WGS sequence"/>
</dbReference>
<feature type="domain" description="MYND-type" evidence="5">
    <location>
        <begin position="204"/>
        <end position="249"/>
    </location>
</feature>
<dbReference type="Gene3D" id="6.10.140.2220">
    <property type="match status" value="1"/>
</dbReference>
<dbReference type="OrthoDB" id="432970at2759"/>
<evidence type="ECO:0000313" key="6">
    <source>
        <dbReference type="EMBL" id="KIP02037.1"/>
    </source>
</evidence>
<evidence type="ECO:0000256" key="3">
    <source>
        <dbReference type="ARBA" id="ARBA00022833"/>
    </source>
</evidence>
<organism evidence="6 7">
    <name type="scientific">Phlebiopsis gigantea (strain 11061_1 CR5-6)</name>
    <name type="common">White-rot fungus</name>
    <name type="synonym">Peniophora gigantea</name>
    <dbReference type="NCBI Taxonomy" id="745531"/>
    <lineage>
        <taxon>Eukaryota</taxon>
        <taxon>Fungi</taxon>
        <taxon>Dikarya</taxon>
        <taxon>Basidiomycota</taxon>
        <taxon>Agaricomycotina</taxon>
        <taxon>Agaricomycetes</taxon>
        <taxon>Polyporales</taxon>
        <taxon>Phanerochaetaceae</taxon>
        <taxon>Phlebiopsis</taxon>
    </lineage>
</organism>
<evidence type="ECO:0000256" key="4">
    <source>
        <dbReference type="PROSITE-ProRule" id="PRU00134"/>
    </source>
</evidence>
<protein>
    <recommendedName>
        <fullName evidence="5">MYND-type domain-containing protein</fullName>
    </recommendedName>
</protein>
<reference evidence="6 7" key="1">
    <citation type="journal article" date="2014" name="PLoS Genet.">
        <title>Analysis of the Phlebiopsis gigantea genome, transcriptome and secretome provides insight into its pioneer colonization strategies of wood.</title>
        <authorList>
            <person name="Hori C."/>
            <person name="Ishida T."/>
            <person name="Igarashi K."/>
            <person name="Samejima M."/>
            <person name="Suzuki H."/>
            <person name="Master E."/>
            <person name="Ferreira P."/>
            <person name="Ruiz-Duenas F.J."/>
            <person name="Held B."/>
            <person name="Canessa P."/>
            <person name="Larrondo L.F."/>
            <person name="Schmoll M."/>
            <person name="Druzhinina I.S."/>
            <person name="Kubicek C.P."/>
            <person name="Gaskell J.A."/>
            <person name="Kersten P."/>
            <person name="St John F."/>
            <person name="Glasner J."/>
            <person name="Sabat G."/>
            <person name="Splinter BonDurant S."/>
            <person name="Syed K."/>
            <person name="Yadav J."/>
            <person name="Mgbeahuruike A.C."/>
            <person name="Kovalchuk A."/>
            <person name="Asiegbu F.O."/>
            <person name="Lackner G."/>
            <person name="Hoffmeister D."/>
            <person name="Rencoret J."/>
            <person name="Gutierrez A."/>
            <person name="Sun H."/>
            <person name="Lindquist E."/>
            <person name="Barry K."/>
            <person name="Riley R."/>
            <person name="Grigoriev I.V."/>
            <person name="Henrissat B."/>
            <person name="Kues U."/>
            <person name="Berka R.M."/>
            <person name="Martinez A.T."/>
            <person name="Covert S.F."/>
            <person name="Blanchette R.A."/>
            <person name="Cullen D."/>
        </authorList>
    </citation>
    <scope>NUCLEOTIDE SEQUENCE [LARGE SCALE GENOMIC DNA]</scope>
    <source>
        <strain evidence="6 7">11061_1 CR5-6</strain>
    </source>
</reference>
<dbReference type="GO" id="GO:0008270">
    <property type="term" value="F:zinc ion binding"/>
    <property type="evidence" value="ECO:0007669"/>
    <property type="project" value="UniProtKB-KW"/>
</dbReference>
<accession>A0A0C3RZS4</accession>
<dbReference type="HOGENOM" id="CLU_756727_0_0_1"/>
<sequence length="366" mass="39700">MAAAMPGFMDYINLYVSTCAHHRHQSQAIQHVVDVFIPALEGKTLTQVTAGAEAGDADDIMDLALRTCTGCCAPKSKADAARVLEPVVAESNPFHLSRSLRGRGFSLMAYLSYGESRRVTPSPEALHAAAAWANAAAGVGFVSQLSLEIAHLVACPAEGRPASWAAEFDELVRAWRRVQDERAKKAGRREAHLQANRNLYFCAAPGCGIEATHKACLSRCNGKCRPEGKPSYCSKECQRKDWKRHKQFCRVGGPIDGVVAAIRDGTDGEPEGEGGIRAEDFSHGRGGHSPIEDGFIPRSADAIGSGKHERKMNFRVSNGNTVQMSSSTITPDMFREIQAELDRIDSGESEMCDILKEIIPGYPSRT</sequence>
<dbReference type="InterPro" id="IPR002893">
    <property type="entry name" value="Znf_MYND"/>
</dbReference>
<keyword evidence="7" id="KW-1185">Reference proteome</keyword>
<evidence type="ECO:0000259" key="5">
    <source>
        <dbReference type="PROSITE" id="PS50865"/>
    </source>
</evidence>
<keyword evidence="2 4" id="KW-0863">Zinc-finger</keyword>
<dbReference type="PROSITE" id="PS50865">
    <property type="entry name" value="ZF_MYND_2"/>
    <property type="match status" value="1"/>
</dbReference>